<name>A0A147F577_MICTE</name>
<evidence type="ECO:0000313" key="2">
    <source>
        <dbReference type="Proteomes" id="UP000072189"/>
    </source>
</evidence>
<comment type="caution">
    <text evidence="1">The sequence shown here is derived from an EMBL/GenBank/DDBJ whole genome shotgun (WGS) entry which is preliminary data.</text>
</comment>
<reference evidence="1 2" key="1">
    <citation type="journal article" date="2016" name="Front. Microbiol.">
        <title>Genomic Resource of Rice Seed Associated Bacteria.</title>
        <authorList>
            <person name="Midha S."/>
            <person name="Bansal K."/>
            <person name="Sharma S."/>
            <person name="Kumar N."/>
            <person name="Patil P.P."/>
            <person name="Chaudhry V."/>
            <person name="Patil P.B."/>
        </authorList>
    </citation>
    <scope>NUCLEOTIDE SEQUENCE [LARGE SCALE GENOMIC DNA]</scope>
    <source>
        <strain evidence="1 2">RSA3</strain>
    </source>
</reference>
<evidence type="ECO:0000313" key="1">
    <source>
        <dbReference type="EMBL" id="KTS09522.1"/>
    </source>
</evidence>
<organism evidence="1 2">
    <name type="scientific">Microbacterium testaceum</name>
    <name type="common">Aureobacterium testaceum</name>
    <name type="synonym">Brevibacterium testaceum</name>
    <dbReference type="NCBI Taxonomy" id="2033"/>
    <lineage>
        <taxon>Bacteria</taxon>
        <taxon>Bacillati</taxon>
        <taxon>Actinomycetota</taxon>
        <taxon>Actinomycetes</taxon>
        <taxon>Micrococcales</taxon>
        <taxon>Microbacteriaceae</taxon>
        <taxon>Microbacterium</taxon>
    </lineage>
</organism>
<dbReference type="AlphaFoldDB" id="A0A147F577"/>
<protein>
    <submittedName>
        <fullName evidence="1">Uncharacterized protein</fullName>
    </submittedName>
</protein>
<proteinExistence type="predicted"/>
<dbReference type="EMBL" id="LDRV01000085">
    <property type="protein sequence ID" value="KTS09522.1"/>
    <property type="molecule type" value="Genomic_DNA"/>
</dbReference>
<gene>
    <name evidence="1" type="ORF">RSA3_12950</name>
</gene>
<accession>A0A147F577</accession>
<sequence>MIVCKDHIPNSLPDDNVRYLYAFRYLLERVSWLARSKGEVAAYTLAHIRRFRLANLREYEAILRAMDTQIAWGNLDPHGGRLDQPKNLDQLQLADLVASSHGIAFNAPANTGATDTTHVRALRRIIYHPEGSKLTSYGLKMHPWNDDTKAAYPWVAAL</sequence>
<dbReference type="PATRIC" id="fig|2033.7.peg.3400"/>
<dbReference type="Proteomes" id="UP000072189">
    <property type="component" value="Unassembled WGS sequence"/>
</dbReference>